<gene>
    <name evidence="7" type="ORF">Q5H93_12950</name>
</gene>
<dbReference type="RefSeq" id="WP_305006961.1">
    <property type="nucleotide sequence ID" value="NZ_JAUQSY010000008.1"/>
</dbReference>
<proteinExistence type="predicted"/>
<evidence type="ECO:0000256" key="3">
    <source>
        <dbReference type="ARBA" id="ARBA00023004"/>
    </source>
</evidence>
<dbReference type="Proteomes" id="UP001176429">
    <property type="component" value="Unassembled WGS sequence"/>
</dbReference>
<evidence type="ECO:0000256" key="2">
    <source>
        <dbReference type="ARBA" id="ARBA00022723"/>
    </source>
</evidence>
<dbReference type="InterPro" id="IPR036909">
    <property type="entry name" value="Cyt_c-like_dom_sf"/>
</dbReference>
<dbReference type="SUPFAM" id="SSF46626">
    <property type="entry name" value="Cytochrome c"/>
    <property type="match status" value="1"/>
</dbReference>
<keyword evidence="1 4" id="KW-0349">Heme</keyword>
<feature type="domain" description="Cytochrome c" evidence="6">
    <location>
        <begin position="74"/>
        <end position="165"/>
    </location>
</feature>
<accession>A0ABT9BBK0</accession>
<name>A0ABT9BBK0_9BACT</name>
<reference evidence="7" key="1">
    <citation type="submission" date="2023-07" db="EMBL/GenBank/DDBJ databases">
        <authorList>
            <person name="Kim M.K."/>
        </authorList>
    </citation>
    <scope>NUCLEOTIDE SEQUENCE</scope>
    <source>
        <strain evidence="7">ASUV-10-1</strain>
    </source>
</reference>
<dbReference type="InterPro" id="IPR009056">
    <property type="entry name" value="Cyt_c-like_dom"/>
</dbReference>
<protein>
    <submittedName>
        <fullName evidence="7">Cytochrome c</fullName>
    </submittedName>
</protein>
<keyword evidence="8" id="KW-1185">Reference proteome</keyword>
<dbReference type="Gene3D" id="1.10.760.10">
    <property type="entry name" value="Cytochrome c-like domain"/>
    <property type="match status" value="1"/>
</dbReference>
<organism evidence="7 8">
    <name type="scientific">Hymenobacter aranciens</name>
    <dbReference type="NCBI Taxonomy" id="3063996"/>
    <lineage>
        <taxon>Bacteria</taxon>
        <taxon>Pseudomonadati</taxon>
        <taxon>Bacteroidota</taxon>
        <taxon>Cytophagia</taxon>
        <taxon>Cytophagales</taxon>
        <taxon>Hymenobacteraceae</taxon>
        <taxon>Hymenobacter</taxon>
    </lineage>
</organism>
<dbReference type="EMBL" id="JAUQSY010000008">
    <property type="protein sequence ID" value="MDO7875645.1"/>
    <property type="molecule type" value="Genomic_DNA"/>
</dbReference>
<dbReference type="Pfam" id="PF00034">
    <property type="entry name" value="Cytochrom_C"/>
    <property type="match status" value="1"/>
</dbReference>
<keyword evidence="3 4" id="KW-0408">Iron</keyword>
<evidence type="ECO:0000256" key="5">
    <source>
        <dbReference type="SAM" id="Phobius"/>
    </source>
</evidence>
<keyword evidence="5" id="KW-0812">Transmembrane</keyword>
<dbReference type="PROSITE" id="PS51007">
    <property type="entry name" value="CYTC"/>
    <property type="match status" value="1"/>
</dbReference>
<keyword evidence="5" id="KW-0472">Membrane</keyword>
<keyword evidence="5" id="KW-1133">Transmembrane helix</keyword>
<comment type="caution">
    <text evidence="7">The sequence shown here is derived from an EMBL/GenBank/DDBJ whole genome shotgun (WGS) entry which is preliminary data.</text>
</comment>
<evidence type="ECO:0000259" key="6">
    <source>
        <dbReference type="PROSITE" id="PS51007"/>
    </source>
</evidence>
<evidence type="ECO:0000256" key="4">
    <source>
        <dbReference type="PROSITE-ProRule" id="PRU00433"/>
    </source>
</evidence>
<keyword evidence="2 4" id="KW-0479">Metal-binding</keyword>
<feature type="transmembrane region" description="Helical" evidence="5">
    <location>
        <begin position="6"/>
        <end position="26"/>
    </location>
</feature>
<evidence type="ECO:0000313" key="8">
    <source>
        <dbReference type="Proteomes" id="UP001176429"/>
    </source>
</evidence>
<evidence type="ECO:0000256" key="1">
    <source>
        <dbReference type="ARBA" id="ARBA00022617"/>
    </source>
</evidence>
<sequence>MATNSTGFALSAGMAAIVVLLGYTLLNAVSLVGFASQPAAKHDVTETPSDTVAGWCGTPSLYPSRAILSAADAAVVDAGDALFKGNCAQCHAVNDKVVGPALAGITRRRPIAWLIPWVKNSSKMVAGGDAYAVKLFEEYQKQQMPSFNLTDEEIMAIIAYVASQEGGMAIASAEGVVVD</sequence>
<evidence type="ECO:0000313" key="7">
    <source>
        <dbReference type="EMBL" id="MDO7875645.1"/>
    </source>
</evidence>